<sequence length="120" mass="13588">MAAQIKLSSFILSLPLLFLYWWYIEASVNILKYFNLALGAIAHIISIEIILKTFFKPWRSEFREGFVGVAILVGVMVRTFVLFADLIILSASLLIFVIIFLLWLILPVLPIVGIIYGGAR</sequence>
<dbReference type="Proteomes" id="UP000177103">
    <property type="component" value="Unassembled WGS sequence"/>
</dbReference>
<accession>A0A1G1W6Z8</accession>
<evidence type="ECO:0000313" key="3">
    <source>
        <dbReference type="Proteomes" id="UP000177103"/>
    </source>
</evidence>
<feature type="transmembrane region" description="Helical" evidence="1">
    <location>
        <begin position="7"/>
        <end position="24"/>
    </location>
</feature>
<keyword evidence="1" id="KW-0812">Transmembrane</keyword>
<keyword evidence="1" id="KW-1133">Transmembrane helix</keyword>
<keyword evidence="1" id="KW-0472">Membrane</keyword>
<comment type="caution">
    <text evidence="2">The sequence shown here is derived from an EMBL/GenBank/DDBJ whole genome shotgun (WGS) entry which is preliminary data.</text>
</comment>
<dbReference type="EMBL" id="MHCQ01000046">
    <property type="protein sequence ID" value="OGY23117.1"/>
    <property type="molecule type" value="Genomic_DNA"/>
</dbReference>
<feature type="transmembrane region" description="Helical" evidence="1">
    <location>
        <begin position="30"/>
        <end position="54"/>
    </location>
</feature>
<evidence type="ECO:0000313" key="2">
    <source>
        <dbReference type="EMBL" id="OGY23117.1"/>
    </source>
</evidence>
<dbReference type="AlphaFoldDB" id="A0A1G1W6Z8"/>
<reference evidence="2 3" key="1">
    <citation type="journal article" date="2016" name="Nat. Commun.">
        <title>Thousands of microbial genomes shed light on interconnected biogeochemical processes in an aquifer system.</title>
        <authorList>
            <person name="Anantharaman K."/>
            <person name="Brown C.T."/>
            <person name="Hug L.A."/>
            <person name="Sharon I."/>
            <person name="Castelle C.J."/>
            <person name="Probst A.J."/>
            <person name="Thomas B.C."/>
            <person name="Singh A."/>
            <person name="Wilkins M.J."/>
            <person name="Karaoz U."/>
            <person name="Brodie E.L."/>
            <person name="Williams K.H."/>
            <person name="Hubbard S.S."/>
            <person name="Banfield J.F."/>
        </authorList>
    </citation>
    <scope>NUCLEOTIDE SEQUENCE [LARGE SCALE GENOMIC DNA]</scope>
</reference>
<proteinExistence type="predicted"/>
<organism evidence="2 3">
    <name type="scientific">Candidatus Woykebacteria bacterium RBG_13_40_7b</name>
    <dbReference type="NCBI Taxonomy" id="1802594"/>
    <lineage>
        <taxon>Bacteria</taxon>
        <taxon>Candidatus Woykeibacteriota</taxon>
    </lineage>
</organism>
<evidence type="ECO:0000256" key="1">
    <source>
        <dbReference type="SAM" id="Phobius"/>
    </source>
</evidence>
<gene>
    <name evidence="2" type="ORF">A2Y57_03215</name>
</gene>
<feature type="transmembrane region" description="Helical" evidence="1">
    <location>
        <begin position="94"/>
        <end position="116"/>
    </location>
</feature>
<name>A0A1G1W6Z8_9BACT</name>
<protein>
    <submittedName>
        <fullName evidence="2">Uncharacterized protein</fullName>
    </submittedName>
</protein>
<feature type="transmembrane region" description="Helical" evidence="1">
    <location>
        <begin position="66"/>
        <end position="88"/>
    </location>
</feature>